<dbReference type="CDD" id="cd00102">
    <property type="entry name" value="IPT"/>
    <property type="match status" value="1"/>
</dbReference>
<evidence type="ECO:0000259" key="1">
    <source>
        <dbReference type="SMART" id="SM00429"/>
    </source>
</evidence>
<dbReference type="SMART" id="SM00429">
    <property type="entry name" value="IPT"/>
    <property type="match status" value="3"/>
</dbReference>
<name>A0A4Q2UHH1_9BACT</name>
<accession>A0A4Q2UHH1</accession>
<dbReference type="InterPro" id="IPR002909">
    <property type="entry name" value="IPT_dom"/>
</dbReference>
<feature type="domain" description="IPT/TIG" evidence="1">
    <location>
        <begin position="24"/>
        <end position="102"/>
    </location>
</feature>
<dbReference type="EMBL" id="SBLB01000011">
    <property type="protein sequence ID" value="RYC66901.1"/>
    <property type="molecule type" value="Genomic_DNA"/>
</dbReference>
<dbReference type="Proteomes" id="UP000290407">
    <property type="component" value="Unassembled WGS sequence"/>
</dbReference>
<keyword evidence="3" id="KW-1185">Reference proteome</keyword>
<dbReference type="Pfam" id="PF01833">
    <property type="entry name" value="TIG"/>
    <property type="match status" value="3"/>
</dbReference>
<reference evidence="2 3" key="1">
    <citation type="submission" date="2019-01" db="EMBL/GenBank/DDBJ databases">
        <title>Spirosoma flava sp. nov., a propanil-degrading bacterium isolated from herbicide-contaminated soil.</title>
        <authorList>
            <person name="Zhang L."/>
            <person name="Jiang J.-D."/>
        </authorList>
    </citation>
    <scope>NUCLEOTIDE SEQUENCE [LARGE SCALE GENOMIC DNA]</scope>
    <source>
        <strain evidence="2 3">TY50</strain>
    </source>
</reference>
<comment type="caution">
    <text evidence="2">The sequence shown here is derived from an EMBL/GenBank/DDBJ whole genome shotgun (WGS) entry which is preliminary data.</text>
</comment>
<dbReference type="RefSeq" id="WP_129606018.1">
    <property type="nucleotide sequence ID" value="NZ_SBLB01000011.1"/>
</dbReference>
<sequence length="517" mass="53899">MNRFVVVLGLAIGLFSTCQEKKYPPQLTAVSPTAAPIGADITLSGSQFGEDPAVTIAGQTVPTKTRADNAITLTLPQLPIGATTVRVQNADGTSSPLPFTVLQPLPFVSGFSPSSGQAGSEVLISGTFLNDVTEVRFGNGTSSAAAFQTSGNSLRVVVPANAVTGSICLRNSGGQFCSLSVFTVTVPQPAPTITSVVPEKGCAGTEISIRGQNLQNITAVKFGSQTVPVKSNANNVVTVITPEFGSVQPVAITIQTAGGLSNEGRFTGAPQATISQTPVPNGLIPGGPLTLRGTHFSSVTGIDFMNGNGEVTATVNAASFLSNESGSCMIKVPVEATATSVRVNNEYGHGKPYSISKLSGSDAINTGNVATNVGSITTGVISDGCDPASFFYCSPNRGYEIGFKYFSSRCNMKGYVPEQLQGRLFETYVAYRYTTGAALIATDDLLKLERNSQNTAYTGTVIVVAGNNGKPVTYVGNMTKTGDIYAYSVQDGALFKMCKKDLKYFSYPTPTICSDCK</sequence>
<dbReference type="Gene3D" id="2.60.40.10">
    <property type="entry name" value="Immunoglobulins"/>
    <property type="match status" value="4"/>
</dbReference>
<organism evidence="2 3">
    <name type="scientific">Spirosoma sordidisoli</name>
    <dbReference type="NCBI Taxonomy" id="2502893"/>
    <lineage>
        <taxon>Bacteria</taxon>
        <taxon>Pseudomonadati</taxon>
        <taxon>Bacteroidota</taxon>
        <taxon>Cytophagia</taxon>
        <taxon>Cytophagales</taxon>
        <taxon>Cytophagaceae</taxon>
        <taxon>Spirosoma</taxon>
    </lineage>
</organism>
<proteinExistence type="predicted"/>
<dbReference type="InterPro" id="IPR013783">
    <property type="entry name" value="Ig-like_fold"/>
</dbReference>
<evidence type="ECO:0000313" key="2">
    <source>
        <dbReference type="EMBL" id="RYC66901.1"/>
    </source>
</evidence>
<protein>
    <recommendedName>
        <fullName evidence="1">IPT/TIG domain-containing protein</fullName>
    </recommendedName>
</protein>
<feature type="domain" description="IPT/TIG" evidence="1">
    <location>
        <begin position="105"/>
        <end position="185"/>
    </location>
</feature>
<dbReference type="SUPFAM" id="SSF81296">
    <property type="entry name" value="E set domains"/>
    <property type="match status" value="3"/>
</dbReference>
<feature type="domain" description="IPT/TIG" evidence="1">
    <location>
        <begin position="190"/>
        <end position="269"/>
    </location>
</feature>
<dbReference type="AlphaFoldDB" id="A0A4Q2UHH1"/>
<evidence type="ECO:0000313" key="3">
    <source>
        <dbReference type="Proteomes" id="UP000290407"/>
    </source>
</evidence>
<dbReference type="InterPro" id="IPR014756">
    <property type="entry name" value="Ig_E-set"/>
</dbReference>
<gene>
    <name evidence="2" type="ORF">EQG79_27760</name>
</gene>